<proteinExistence type="predicted"/>
<keyword evidence="1" id="KW-0472">Membrane</keyword>
<keyword evidence="4" id="KW-1185">Reference proteome</keyword>
<dbReference type="RefSeq" id="WP_344301766.1">
    <property type="nucleotide sequence ID" value="NZ_BAAAQQ010000002.1"/>
</dbReference>
<feature type="transmembrane region" description="Helical" evidence="1">
    <location>
        <begin position="43"/>
        <end position="62"/>
    </location>
</feature>
<keyword evidence="1" id="KW-0812">Transmembrane</keyword>
<dbReference type="InterPro" id="IPR003675">
    <property type="entry name" value="Rce1/LyrA-like_dom"/>
</dbReference>
<dbReference type="Pfam" id="PF02517">
    <property type="entry name" value="Rce1-like"/>
    <property type="match status" value="1"/>
</dbReference>
<protein>
    <recommendedName>
        <fullName evidence="2">CAAX prenyl protease 2/Lysostaphin resistance protein A-like domain-containing protein</fullName>
    </recommendedName>
</protein>
<accession>A0ABN2XMW1</accession>
<feature type="transmembrane region" description="Helical" evidence="1">
    <location>
        <begin position="116"/>
        <end position="133"/>
    </location>
</feature>
<evidence type="ECO:0000256" key="1">
    <source>
        <dbReference type="SAM" id="Phobius"/>
    </source>
</evidence>
<organism evidence="3 4">
    <name type="scientific">Nocardioides bigeumensis</name>
    <dbReference type="NCBI Taxonomy" id="433657"/>
    <lineage>
        <taxon>Bacteria</taxon>
        <taxon>Bacillati</taxon>
        <taxon>Actinomycetota</taxon>
        <taxon>Actinomycetes</taxon>
        <taxon>Propionibacteriales</taxon>
        <taxon>Nocardioidaceae</taxon>
        <taxon>Nocardioides</taxon>
    </lineage>
</organism>
<comment type="caution">
    <text evidence="3">The sequence shown here is derived from an EMBL/GenBank/DDBJ whole genome shotgun (WGS) entry which is preliminary data.</text>
</comment>
<feature type="transmembrane region" description="Helical" evidence="1">
    <location>
        <begin position="83"/>
        <end position="104"/>
    </location>
</feature>
<feature type="domain" description="CAAX prenyl protease 2/Lysostaphin resistance protein A-like" evidence="2">
    <location>
        <begin position="122"/>
        <end position="223"/>
    </location>
</feature>
<name>A0ABN2XMW1_9ACTN</name>
<dbReference type="EMBL" id="BAAAQQ010000002">
    <property type="protein sequence ID" value="GAA2114370.1"/>
    <property type="molecule type" value="Genomic_DNA"/>
</dbReference>
<feature type="transmembrane region" description="Helical" evidence="1">
    <location>
        <begin position="177"/>
        <end position="196"/>
    </location>
</feature>
<evidence type="ECO:0000313" key="4">
    <source>
        <dbReference type="Proteomes" id="UP001500575"/>
    </source>
</evidence>
<keyword evidence="1" id="KW-1133">Transmembrane helix</keyword>
<evidence type="ECO:0000259" key="2">
    <source>
        <dbReference type="Pfam" id="PF02517"/>
    </source>
</evidence>
<reference evidence="3 4" key="1">
    <citation type="journal article" date="2019" name="Int. J. Syst. Evol. Microbiol.">
        <title>The Global Catalogue of Microorganisms (GCM) 10K type strain sequencing project: providing services to taxonomists for standard genome sequencing and annotation.</title>
        <authorList>
            <consortium name="The Broad Institute Genomics Platform"/>
            <consortium name="The Broad Institute Genome Sequencing Center for Infectious Disease"/>
            <person name="Wu L."/>
            <person name="Ma J."/>
        </authorList>
    </citation>
    <scope>NUCLEOTIDE SEQUENCE [LARGE SCALE GENOMIC DNA]</scope>
    <source>
        <strain evidence="3 4">JCM 16021</strain>
    </source>
</reference>
<gene>
    <name evidence="3" type="ORF">GCM10009843_02760</name>
</gene>
<feature type="transmembrane region" description="Helical" evidence="1">
    <location>
        <begin position="242"/>
        <end position="260"/>
    </location>
</feature>
<evidence type="ECO:0000313" key="3">
    <source>
        <dbReference type="EMBL" id="GAA2114370.1"/>
    </source>
</evidence>
<sequence length="278" mass="29708">MPAYLVLSLGGAYALLSVMVLIERDVLPGRGVPGLIGSDMEEAASFVLVLTVLASALLVTYVEGGRSAVRQLVRRAFRWRVPARWWAIAALSLPVVSFLLALALGDSFTPPSAGTLVHEGMAMLFALAVINLAEETGWAGFLQSRLERRNQLLLASALTAVPFALVHVPIRVVTREIAAPEDLVGNLIALLVLCLVIRTLLGVVLRGALNSVLLVAVTHTSFNRSNNADGIVADLVDGDARTFAALLASLAVTVVLLAAMRRRLSRFERLTLDQNEAA</sequence>
<dbReference type="Proteomes" id="UP001500575">
    <property type="component" value="Unassembled WGS sequence"/>
</dbReference>